<dbReference type="Gene3D" id="3.30.40.10">
    <property type="entry name" value="Zinc/RING finger domain, C3HC4 (zinc finger)"/>
    <property type="match status" value="1"/>
</dbReference>
<feature type="domain" description="Zinc finger RING-H2-type" evidence="11">
    <location>
        <begin position="49"/>
        <end position="85"/>
    </location>
</feature>
<evidence type="ECO:0000256" key="9">
    <source>
        <dbReference type="ARBA" id="ARBA00023242"/>
    </source>
</evidence>
<keyword evidence="8" id="KW-0862">Zinc</keyword>
<evidence type="ECO:0000259" key="11">
    <source>
        <dbReference type="Pfam" id="PF12678"/>
    </source>
</evidence>
<reference evidence="13" key="1">
    <citation type="journal article" date="2012" name="BMC Genomics">
        <title>Genome sequence of the necrotrophic fungus Penicillium digitatum, the main postharvest pathogen of citrus.</title>
        <authorList>
            <person name="Marcet-Houben M."/>
            <person name="Ballester A.-R."/>
            <person name="de la Fuente B."/>
            <person name="Harries E."/>
            <person name="Marcos J.F."/>
            <person name="Gonzalez-Candelas L."/>
            <person name="Gabaldon T."/>
        </authorList>
    </citation>
    <scope>NUCLEOTIDE SEQUENCE [LARGE SCALE GENOMIC DNA]</scope>
    <source>
        <strain evidence="13">PHI26 / CECT 20796</strain>
    </source>
</reference>
<evidence type="ECO:0000256" key="3">
    <source>
        <dbReference type="ARBA" id="ARBA00004906"/>
    </source>
</evidence>
<evidence type="ECO:0000256" key="10">
    <source>
        <dbReference type="SAM" id="MobiDB-lite"/>
    </source>
</evidence>
<evidence type="ECO:0000256" key="5">
    <source>
        <dbReference type="ARBA" id="ARBA00022723"/>
    </source>
</evidence>
<evidence type="ECO:0000256" key="2">
    <source>
        <dbReference type="ARBA" id="ARBA00004496"/>
    </source>
</evidence>
<dbReference type="GO" id="GO:0008270">
    <property type="term" value="F:zinc ion binding"/>
    <property type="evidence" value="ECO:0007669"/>
    <property type="project" value="UniProtKB-KW"/>
</dbReference>
<keyword evidence="9" id="KW-0539">Nucleus</keyword>
<keyword evidence="4" id="KW-0963">Cytoplasm</keyword>
<evidence type="ECO:0000256" key="1">
    <source>
        <dbReference type="ARBA" id="ARBA00004123"/>
    </source>
</evidence>
<comment type="caution">
    <text evidence="12">The sequence shown here is derived from an EMBL/GenBank/DDBJ whole genome shotgun (WGS) entry which is preliminary data.</text>
</comment>
<dbReference type="eggNOG" id="KOG2930">
    <property type="taxonomic scope" value="Eukaryota"/>
</dbReference>
<dbReference type="GO" id="GO:0005737">
    <property type="term" value="C:cytoplasm"/>
    <property type="evidence" value="ECO:0007669"/>
    <property type="project" value="UniProtKB-SubCell"/>
</dbReference>
<dbReference type="SUPFAM" id="SSF57850">
    <property type="entry name" value="RING/U-box"/>
    <property type="match status" value="1"/>
</dbReference>
<dbReference type="InterPro" id="IPR051031">
    <property type="entry name" value="RING-box_E3_Ubiquitin_Ligase"/>
</dbReference>
<sequence length="100" mass="10800">MADVEMKEAATGSSKGKAVAKGSDNADKKKFEVKKWNAVALWAWDIVVDNCAICRNHIMDLCIECQANQGSSTTEECTVAWGICNVRKPASIPSDCMFAG</sequence>
<dbReference type="HOGENOM" id="CLU_115512_4_0_1"/>
<dbReference type="InterPro" id="IPR013083">
    <property type="entry name" value="Znf_RING/FYVE/PHD"/>
</dbReference>
<proteinExistence type="predicted"/>
<dbReference type="UniPathway" id="UPA00143"/>
<dbReference type="OMA" id="SSMYSTH"/>
<keyword evidence="12" id="KW-0436">Ligase</keyword>
<dbReference type="GO" id="GO:0005634">
    <property type="term" value="C:nucleus"/>
    <property type="evidence" value="ECO:0007669"/>
    <property type="project" value="UniProtKB-SubCell"/>
</dbReference>
<evidence type="ECO:0000256" key="7">
    <source>
        <dbReference type="ARBA" id="ARBA00022786"/>
    </source>
</evidence>
<dbReference type="OrthoDB" id="8962942at2759"/>
<dbReference type="STRING" id="1170229.K9F7Y2"/>
<accession>K9F7Y2</accession>
<evidence type="ECO:0000256" key="6">
    <source>
        <dbReference type="ARBA" id="ARBA00022771"/>
    </source>
</evidence>
<dbReference type="GO" id="GO:0016874">
    <property type="term" value="F:ligase activity"/>
    <property type="evidence" value="ECO:0007669"/>
    <property type="project" value="UniProtKB-KW"/>
</dbReference>
<feature type="region of interest" description="Disordered" evidence="10">
    <location>
        <begin position="1"/>
        <end position="26"/>
    </location>
</feature>
<dbReference type="Pfam" id="PF12678">
    <property type="entry name" value="zf-rbx1"/>
    <property type="match status" value="1"/>
</dbReference>
<evidence type="ECO:0000313" key="12">
    <source>
        <dbReference type="EMBL" id="EKV05214.1"/>
    </source>
</evidence>
<dbReference type="GO" id="GO:0016567">
    <property type="term" value="P:protein ubiquitination"/>
    <property type="evidence" value="ECO:0007669"/>
    <property type="project" value="UniProtKB-UniPathway"/>
</dbReference>
<keyword evidence="6" id="KW-0863">Zinc-finger</keyword>
<dbReference type="EMBL" id="AKCT01000310">
    <property type="protein sequence ID" value="EKV05214.1"/>
    <property type="molecule type" value="Genomic_DNA"/>
</dbReference>
<name>K9F7Y2_PEND2</name>
<comment type="subcellular location">
    <subcellularLocation>
        <location evidence="2">Cytoplasm</location>
    </subcellularLocation>
    <subcellularLocation>
        <location evidence="1">Nucleus</location>
    </subcellularLocation>
</comment>
<dbReference type="InterPro" id="IPR024766">
    <property type="entry name" value="Znf_RING_H2"/>
</dbReference>
<evidence type="ECO:0000256" key="4">
    <source>
        <dbReference type="ARBA" id="ARBA00022490"/>
    </source>
</evidence>
<dbReference type="Proteomes" id="UP000009882">
    <property type="component" value="Unassembled WGS sequence"/>
</dbReference>
<dbReference type="PANTHER" id="PTHR11210">
    <property type="entry name" value="RING BOX"/>
    <property type="match status" value="1"/>
</dbReference>
<keyword evidence="13" id="KW-1185">Reference proteome</keyword>
<evidence type="ECO:0000313" key="13">
    <source>
        <dbReference type="Proteomes" id="UP000009882"/>
    </source>
</evidence>
<comment type="pathway">
    <text evidence="3">Protein modification; protein ubiquitination.</text>
</comment>
<organism evidence="12 13">
    <name type="scientific">Penicillium digitatum (strain PHI26 / CECT 20796)</name>
    <name type="common">Green mold</name>
    <dbReference type="NCBI Taxonomy" id="1170229"/>
    <lineage>
        <taxon>Eukaryota</taxon>
        <taxon>Fungi</taxon>
        <taxon>Dikarya</taxon>
        <taxon>Ascomycota</taxon>
        <taxon>Pezizomycotina</taxon>
        <taxon>Eurotiomycetes</taxon>
        <taxon>Eurotiomycetidae</taxon>
        <taxon>Eurotiales</taxon>
        <taxon>Aspergillaceae</taxon>
        <taxon>Penicillium</taxon>
    </lineage>
</organism>
<dbReference type="AlphaFoldDB" id="K9F7Y2"/>
<dbReference type="InParanoid" id="K9F7Y2"/>
<gene>
    <name evidence="12" type="ORF">PDIG_84800</name>
</gene>
<keyword evidence="5" id="KW-0479">Metal-binding</keyword>
<keyword evidence="7" id="KW-0833">Ubl conjugation pathway</keyword>
<evidence type="ECO:0000256" key="8">
    <source>
        <dbReference type="ARBA" id="ARBA00022833"/>
    </source>
</evidence>
<protein>
    <submittedName>
        <fullName evidence="12">Ubiquitin ligase subunit HrtA, putative</fullName>
    </submittedName>
</protein>